<accession>A0A1F7VDR9</accession>
<evidence type="ECO:0000313" key="2">
    <source>
        <dbReference type="Proteomes" id="UP000178264"/>
    </source>
</evidence>
<dbReference type="PANTHER" id="PTHR38471:SF2">
    <property type="entry name" value="FOUR HELIX BUNDLE PROTEIN"/>
    <property type="match status" value="1"/>
</dbReference>
<dbReference type="InterPro" id="IPR036583">
    <property type="entry name" value="23S_rRNA_IVS_sf"/>
</dbReference>
<gene>
    <name evidence="1" type="ORF">A3I42_02915</name>
</gene>
<dbReference type="InterPro" id="IPR012657">
    <property type="entry name" value="23S_rRNA-intervening_sequence"/>
</dbReference>
<proteinExistence type="predicted"/>
<name>A0A1F7VDR9_9BACT</name>
<dbReference type="CDD" id="cd16377">
    <property type="entry name" value="23S_rRNA_IVP_like"/>
    <property type="match status" value="1"/>
</dbReference>
<dbReference type="AlphaFoldDB" id="A0A1F7VDR9"/>
<dbReference type="Proteomes" id="UP000178264">
    <property type="component" value="Unassembled WGS sequence"/>
</dbReference>
<reference evidence="1 2" key="1">
    <citation type="journal article" date="2016" name="Nat. Commun.">
        <title>Thousands of microbial genomes shed light on interconnected biogeochemical processes in an aquifer system.</title>
        <authorList>
            <person name="Anantharaman K."/>
            <person name="Brown C.T."/>
            <person name="Hug L.A."/>
            <person name="Sharon I."/>
            <person name="Castelle C.J."/>
            <person name="Probst A.J."/>
            <person name="Thomas B.C."/>
            <person name="Singh A."/>
            <person name="Wilkins M.J."/>
            <person name="Karaoz U."/>
            <person name="Brodie E.L."/>
            <person name="Williams K.H."/>
            <person name="Hubbard S.S."/>
            <person name="Banfield J.F."/>
        </authorList>
    </citation>
    <scope>NUCLEOTIDE SEQUENCE [LARGE SCALE GENOMIC DNA]</scope>
</reference>
<dbReference type="EMBL" id="MGER01000022">
    <property type="protein sequence ID" value="OGL88595.1"/>
    <property type="molecule type" value="Genomic_DNA"/>
</dbReference>
<comment type="caution">
    <text evidence="1">The sequence shown here is derived from an EMBL/GenBank/DDBJ whole genome shotgun (WGS) entry which is preliminary data.</text>
</comment>
<dbReference type="NCBIfam" id="TIGR02436">
    <property type="entry name" value="four helix bundle protein"/>
    <property type="match status" value="1"/>
</dbReference>
<sequence>MENDSKTIRSFTDLDAWKEGHKLALIMYEVTKTFPKEEIFSLIMQMRRAAVSITSNIAEGFSRQSYKEKLQFYSISLGSLTELQNQSLVARDVKFMSEVDFQRIAQQSIRVSKLVNGLIKKCRSVIRDT</sequence>
<dbReference type="SUPFAM" id="SSF158446">
    <property type="entry name" value="IVS-encoded protein-like"/>
    <property type="match status" value="1"/>
</dbReference>
<protein>
    <recommendedName>
        <fullName evidence="3">Four helix bundle protein</fullName>
    </recommendedName>
</protein>
<evidence type="ECO:0008006" key="3">
    <source>
        <dbReference type="Google" id="ProtNLM"/>
    </source>
</evidence>
<dbReference type="PANTHER" id="PTHR38471">
    <property type="entry name" value="FOUR HELIX BUNDLE PROTEIN"/>
    <property type="match status" value="1"/>
</dbReference>
<dbReference type="Gene3D" id="1.20.1440.60">
    <property type="entry name" value="23S rRNA-intervening sequence"/>
    <property type="match status" value="1"/>
</dbReference>
<dbReference type="Pfam" id="PF05635">
    <property type="entry name" value="23S_rRNA_IVP"/>
    <property type="match status" value="1"/>
</dbReference>
<organism evidence="1 2">
    <name type="scientific">Candidatus Uhrbacteria bacterium RIFCSPLOWO2_02_FULL_49_11</name>
    <dbReference type="NCBI Taxonomy" id="1802409"/>
    <lineage>
        <taxon>Bacteria</taxon>
        <taxon>Candidatus Uhriibacteriota</taxon>
    </lineage>
</organism>
<evidence type="ECO:0000313" key="1">
    <source>
        <dbReference type="EMBL" id="OGL88595.1"/>
    </source>
</evidence>